<reference evidence="2" key="1">
    <citation type="submission" date="2016-01" db="EMBL/GenBank/DDBJ databases">
        <authorList>
            <person name="Peeters C."/>
        </authorList>
    </citation>
    <scope>NUCLEOTIDE SEQUENCE [LARGE SCALE GENOMIC DNA]</scope>
    <source>
        <strain evidence="2">LMG 29323</strain>
    </source>
</reference>
<comment type="caution">
    <text evidence="2">The sequence shown here is derived from an EMBL/GenBank/DDBJ whole genome shotgun (WGS) entry which is preliminary data.</text>
</comment>
<dbReference type="AlphaFoldDB" id="A0A158CV83"/>
<keyword evidence="3" id="KW-1185">Reference proteome</keyword>
<feature type="region of interest" description="Disordered" evidence="1">
    <location>
        <begin position="24"/>
        <end position="53"/>
    </location>
</feature>
<proteinExistence type="predicted"/>
<evidence type="ECO:0000256" key="1">
    <source>
        <dbReference type="SAM" id="MobiDB-lite"/>
    </source>
</evidence>
<evidence type="ECO:0000313" key="2">
    <source>
        <dbReference type="EMBL" id="SAK85836.1"/>
    </source>
</evidence>
<organism evidence="2 3">
    <name type="scientific">Caballeronia pedi</name>
    <dbReference type="NCBI Taxonomy" id="1777141"/>
    <lineage>
        <taxon>Bacteria</taxon>
        <taxon>Pseudomonadati</taxon>
        <taxon>Pseudomonadota</taxon>
        <taxon>Betaproteobacteria</taxon>
        <taxon>Burkholderiales</taxon>
        <taxon>Burkholderiaceae</taxon>
        <taxon>Caballeronia</taxon>
    </lineage>
</organism>
<name>A0A158CV83_9BURK</name>
<feature type="compositionally biased region" description="Low complexity" evidence="1">
    <location>
        <begin position="30"/>
        <end position="53"/>
    </location>
</feature>
<dbReference type="Proteomes" id="UP000054911">
    <property type="component" value="Unassembled WGS sequence"/>
</dbReference>
<protein>
    <submittedName>
        <fullName evidence="2">Uncharacterized protein</fullName>
    </submittedName>
</protein>
<dbReference type="STRING" id="1777141.AWB80_05842"/>
<evidence type="ECO:0000313" key="3">
    <source>
        <dbReference type="Proteomes" id="UP000054911"/>
    </source>
</evidence>
<gene>
    <name evidence="2" type="ORF">AWB80_05842</name>
</gene>
<sequence length="53" mass="5020">MGILVSAVIFLVSAGYLVGASGPEPSTEVAPAFAPASSNAGSGAARPSTGRGD</sequence>
<accession>A0A158CV83</accession>
<dbReference type="RefSeq" id="WP_160147481.1">
    <property type="nucleotide sequence ID" value="NZ_FCOE02000026.1"/>
</dbReference>
<dbReference type="EMBL" id="FCOE02000026">
    <property type="protein sequence ID" value="SAK85836.1"/>
    <property type="molecule type" value="Genomic_DNA"/>
</dbReference>